<keyword evidence="1" id="KW-0812">Transmembrane</keyword>
<feature type="non-terminal residue" evidence="2">
    <location>
        <position position="1"/>
    </location>
</feature>
<organism evidence="2 3">
    <name type="scientific">Polarella glacialis</name>
    <name type="common">Dinoflagellate</name>
    <dbReference type="NCBI Taxonomy" id="89957"/>
    <lineage>
        <taxon>Eukaryota</taxon>
        <taxon>Sar</taxon>
        <taxon>Alveolata</taxon>
        <taxon>Dinophyceae</taxon>
        <taxon>Suessiales</taxon>
        <taxon>Suessiaceae</taxon>
        <taxon>Polarella</taxon>
    </lineage>
</organism>
<sequence>WHCSEAARHSMTPNGQIPMVTAQALQHSQPGPYSPGSQPAQEVQLPEMQAVVVGLPSTMVKVSVPSGAVPGQQINFQMPCGLRVTTMVQEHVQPGAMLTVAVPSQSATPMGGPGHALPYSPIASPEEVDRQAADRSWVIFALSFPACCCFSPLIALLMWAGLAMFYFCKPAEERQRRPRQFAPACAAASTAAACGLCTLLGLLIFAVVVAACGSTVEGNTCP</sequence>
<comment type="caution">
    <text evidence="2">The sequence shown here is derived from an EMBL/GenBank/DDBJ whole genome shotgun (WGS) entry which is preliminary data.</text>
</comment>
<protein>
    <submittedName>
        <fullName evidence="2">Uncharacterized protein</fullName>
    </submittedName>
</protein>
<evidence type="ECO:0000313" key="3">
    <source>
        <dbReference type="Proteomes" id="UP000654075"/>
    </source>
</evidence>
<proteinExistence type="predicted"/>
<evidence type="ECO:0000313" key="2">
    <source>
        <dbReference type="EMBL" id="CAE8591827.1"/>
    </source>
</evidence>
<accession>A0A813DV78</accession>
<evidence type="ECO:0000256" key="1">
    <source>
        <dbReference type="SAM" id="Phobius"/>
    </source>
</evidence>
<gene>
    <name evidence="2" type="ORF">PGLA1383_LOCUS10485</name>
</gene>
<keyword evidence="1" id="KW-0472">Membrane</keyword>
<feature type="transmembrane region" description="Helical" evidence="1">
    <location>
        <begin position="188"/>
        <end position="211"/>
    </location>
</feature>
<dbReference type="EMBL" id="CAJNNV010005246">
    <property type="protein sequence ID" value="CAE8591827.1"/>
    <property type="molecule type" value="Genomic_DNA"/>
</dbReference>
<dbReference type="OrthoDB" id="443510at2759"/>
<feature type="non-terminal residue" evidence="2">
    <location>
        <position position="222"/>
    </location>
</feature>
<dbReference type="Proteomes" id="UP000654075">
    <property type="component" value="Unassembled WGS sequence"/>
</dbReference>
<reference evidence="2" key="1">
    <citation type="submission" date="2021-02" db="EMBL/GenBank/DDBJ databases">
        <authorList>
            <person name="Dougan E. K."/>
            <person name="Rhodes N."/>
            <person name="Thang M."/>
            <person name="Chan C."/>
        </authorList>
    </citation>
    <scope>NUCLEOTIDE SEQUENCE</scope>
</reference>
<name>A0A813DV78_POLGL</name>
<keyword evidence="1" id="KW-1133">Transmembrane helix</keyword>
<dbReference type="AlphaFoldDB" id="A0A813DV78"/>
<feature type="transmembrane region" description="Helical" evidence="1">
    <location>
        <begin position="137"/>
        <end position="167"/>
    </location>
</feature>
<keyword evidence="3" id="KW-1185">Reference proteome</keyword>